<gene>
    <name evidence="1" type="ORF">RRG08_019836</name>
</gene>
<evidence type="ECO:0000313" key="1">
    <source>
        <dbReference type="EMBL" id="KAK3776629.1"/>
    </source>
</evidence>
<evidence type="ECO:0000313" key="2">
    <source>
        <dbReference type="Proteomes" id="UP001283361"/>
    </source>
</evidence>
<dbReference type="Proteomes" id="UP001283361">
    <property type="component" value="Unassembled WGS sequence"/>
</dbReference>
<name>A0AAE0ZW72_9GAST</name>
<sequence length="75" mass="8364">MFTIPLILSPPPTAPYSPLQPIMTEIEAIIWAVCVLLPCYFPPANKPVSQPLVTTQRFVTPAGWERGLAQCYYKS</sequence>
<reference evidence="1" key="1">
    <citation type="journal article" date="2023" name="G3 (Bethesda)">
        <title>A reference genome for the long-term kleptoplast-retaining sea slug Elysia crispata morphotype clarki.</title>
        <authorList>
            <person name="Eastman K.E."/>
            <person name="Pendleton A.L."/>
            <person name="Shaikh M.A."/>
            <person name="Suttiyut T."/>
            <person name="Ogas R."/>
            <person name="Tomko P."/>
            <person name="Gavelis G."/>
            <person name="Widhalm J.R."/>
            <person name="Wisecaver J.H."/>
        </authorList>
    </citation>
    <scope>NUCLEOTIDE SEQUENCE</scope>
    <source>
        <strain evidence="1">ECLA1</strain>
    </source>
</reference>
<dbReference type="EMBL" id="JAWDGP010003194">
    <property type="protein sequence ID" value="KAK3776629.1"/>
    <property type="molecule type" value="Genomic_DNA"/>
</dbReference>
<protein>
    <submittedName>
        <fullName evidence="1">Uncharacterized protein</fullName>
    </submittedName>
</protein>
<organism evidence="1 2">
    <name type="scientific">Elysia crispata</name>
    <name type="common">lettuce slug</name>
    <dbReference type="NCBI Taxonomy" id="231223"/>
    <lineage>
        <taxon>Eukaryota</taxon>
        <taxon>Metazoa</taxon>
        <taxon>Spiralia</taxon>
        <taxon>Lophotrochozoa</taxon>
        <taxon>Mollusca</taxon>
        <taxon>Gastropoda</taxon>
        <taxon>Heterobranchia</taxon>
        <taxon>Euthyneura</taxon>
        <taxon>Panpulmonata</taxon>
        <taxon>Sacoglossa</taxon>
        <taxon>Placobranchoidea</taxon>
        <taxon>Plakobranchidae</taxon>
        <taxon>Elysia</taxon>
    </lineage>
</organism>
<keyword evidence="2" id="KW-1185">Reference proteome</keyword>
<proteinExistence type="predicted"/>
<dbReference type="AlphaFoldDB" id="A0AAE0ZW72"/>
<comment type="caution">
    <text evidence="1">The sequence shown here is derived from an EMBL/GenBank/DDBJ whole genome shotgun (WGS) entry which is preliminary data.</text>
</comment>
<accession>A0AAE0ZW72</accession>